<dbReference type="AlphaFoldDB" id="A0A4S8K988"/>
<feature type="region of interest" description="Disordered" evidence="1">
    <location>
        <begin position="56"/>
        <end position="75"/>
    </location>
</feature>
<organism evidence="2 3">
    <name type="scientific">Musa balbisiana</name>
    <name type="common">Banana</name>
    <dbReference type="NCBI Taxonomy" id="52838"/>
    <lineage>
        <taxon>Eukaryota</taxon>
        <taxon>Viridiplantae</taxon>
        <taxon>Streptophyta</taxon>
        <taxon>Embryophyta</taxon>
        <taxon>Tracheophyta</taxon>
        <taxon>Spermatophyta</taxon>
        <taxon>Magnoliopsida</taxon>
        <taxon>Liliopsida</taxon>
        <taxon>Zingiberales</taxon>
        <taxon>Musaceae</taxon>
        <taxon>Musa</taxon>
    </lineage>
</organism>
<comment type="caution">
    <text evidence="2">The sequence shown here is derived from an EMBL/GenBank/DDBJ whole genome shotgun (WGS) entry which is preliminary data.</text>
</comment>
<evidence type="ECO:0000256" key="1">
    <source>
        <dbReference type="SAM" id="MobiDB-lite"/>
    </source>
</evidence>
<gene>
    <name evidence="2" type="ORF">C4D60_Mb04t02600</name>
</gene>
<dbReference type="EMBL" id="PYDT01000001">
    <property type="protein sequence ID" value="THU71549.1"/>
    <property type="molecule type" value="Genomic_DNA"/>
</dbReference>
<evidence type="ECO:0000313" key="3">
    <source>
        <dbReference type="Proteomes" id="UP000317650"/>
    </source>
</evidence>
<accession>A0A4S8K988</accession>
<feature type="compositionally biased region" description="Low complexity" evidence="1">
    <location>
        <begin position="65"/>
        <end position="74"/>
    </location>
</feature>
<proteinExistence type="predicted"/>
<protein>
    <submittedName>
        <fullName evidence="2">Uncharacterized protein</fullName>
    </submittedName>
</protein>
<keyword evidence="3" id="KW-1185">Reference proteome</keyword>
<dbReference type="Proteomes" id="UP000317650">
    <property type="component" value="Chromosome 4"/>
</dbReference>
<sequence>MLRRRQWQRSELLGQDLFMLGVNDLQRVFAVVVSQKIEEVYVGHLRQKKVSSTVRGAARDKPVTRRTSTSATRSPWKAGIGCEAPGLGRQSLLVPVYTTTTTAVSTTMATNEQLVWQAFPPLKPTCITIFTSTSTIGTSISS</sequence>
<reference evidence="2 3" key="1">
    <citation type="journal article" date="2019" name="Nat. Plants">
        <title>Genome sequencing of Musa balbisiana reveals subgenome evolution and function divergence in polyploid bananas.</title>
        <authorList>
            <person name="Yao X."/>
        </authorList>
    </citation>
    <scope>NUCLEOTIDE SEQUENCE [LARGE SCALE GENOMIC DNA]</scope>
    <source>
        <strain evidence="3">cv. DH-PKW</strain>
        <tissue evidence="2">Leaves</tissue>
    </source>
</reference>
<evidence type="ECO:0000313" key="2">
    <source>
        <dbReference type="EMBL" id="THU71549.1"/>
    </source>
</evidence>
<name>A0A4S8K988_MUSBA</name>